<evidence type="ECO:0000313" key="2">
    <source>
        <dbReference type="Proteomes" id="UP000069001"/>
    </source>
</evidence>
<name>A0A103ZA60_BURCE</name>
<dbReference type="AlphaFoldDB" id="A0A103ZA60"/>
<dbReference type="EMBL" id="LOYH01000086">
    <property type="protein sequence ID" value="KVK76370.1"/>
    <property type="molecule type" value="Genomic_DNA"/>
</dbReference>
<protein>
    <submittedName>
        <fullName evidence="1">Uncharacterized protein</fullName>
    </submittedName>
</protein>
<evidence type="ECO:0000313" key="1">
    <source>
        <dbReference type="EMBL" id="KVK76370.1"/>
    </source>
</evidence>
<dbReference type="Gene3D" id="3.20.140.10">
    <property type="entry name" value="nicotinate phosphoribosyltransferase"/>
    <property type="match status" value="1"/>
</dbReference>
<dbReference type="SUPFAM" id="SSF54675">
    <property type="entry name" value="Nicotinate/Quinolinate PRTase N-terminal domain-like"/>
    <property type="match status" value="1"/>
</dbReference>
<sequence>MARVDLKKSDTFIFRTPKALNDVLLTDWYEPTVMQAGFDAGMSDAASVEFSVRALPGHRAYLLAAGLAPACLDAFVDALASAYPAA</sequence>
<organism evidence="1 2">
    <name type="scientific">Burkholderia cepacia</name>
    <name type="common">Pseudomonas cepacia</name>
    <dbReference type="NCBI Taxonomy" id="292"/>
    <lineage>
        <taxon>Bacteria</taxon>
        <taxon>Pseudomonadati</taxon>
        <taxon>Pseudomonadota</taxon>
        <taxon>Betaproteobacteria</taxon>
        <taxon>Burkholderiales</taxon>
        <taxon>Burkholderiaceae</taxon>
        <taxon>Burkholderia</taxon>
        <taxon>Burkholderia cepacia complex</taxon>
    </lineage>
</organism>
<accession>A0A103ZA60</accession>
<gene>
    <name evidence="1" type="ORF">WS90_24515</name>
</gene>
<proteinExistence type="predicted"/>
<reference evidence="1 2" key="1">
    <citation type="submission" date="2015-11" db="EMBL/GenBank/DDBJ databases">
        <title>Expanding the genomic diversity of Burkholderia species for the development of highly accurate diagnostics.</title>
        <authorList>
            <person name="Sahl J."/>
            <person name="Keim P."/>
            <person name="Wagner D."/>
        </authorList>
    </citation>
    <scope>NUCLEOTIDE SEQUENCE [LARGE SCALE GENOMIC DNA]</scope>
    <source>
        <strain evidence="1 2">MSMB1302</strain>
    </source>
</reference>
<dbReference type="Proteomes" id="UP000069001">
    <property type="component" value="Unassembled WGS sequence"/>
</dbReference>
<comment type="caution">
    <text evidence="1">The sequence shown here is derived from an EMBL/GenBank/DDBJ whole genome shotgun (WGS) entry which is preliminary data.</text>
</comment>